<dbReference type="EMBL" id="CAJGYO010000010">
    <property type="protein sequence ID" value="CAD6256593.1"/>
    <property type="molecule type" value="Genomic_DNA"/>
</dbReference>
<dbReference type="Pfam" id="PF00646">
    <property type="entry name" value="F-box"/>
    <property type="match status" value="1"/>
</dbReference>
<evidence type="ECO:0000313" key="4">
    <source>
        <dbReference type="Proteomes" id="UP000604825"/>
    </source>
</evidence>
<dbReference type="PANTHER" id="PTHR34223:SF88">
    <property type="entry name" value="OS11G0200950 PROTEIN"/>
    <property type="match status" value="1"/>
</dbReference>
<dbReference type="SUPFAM" id="SSF52047">
    <property type="entry name" value="RNI-like"/>
    <property type="match status" value="1"/>
</dbReference>
<dbReference type="InterPro" id="IPR032675">
    <property type="entry name" value="LRR_dom_sf"/>
</dbReference>
<gene>
    <name evidence="3" type="ORF">NCGR_LOCUS40097</name>
</gene>
<organism evidence="3 4">
    <name type="scientific">Miscanthus lutarioriparius</name>
    <dbReference type="NCBI Taxonomy" id="422564"/>
    <lineage>
        <taxon>Eukaryota</taxon>
        <taxon>Viridiplantae</taxon>
        <taxon>Streptophyta</taxon>
        <taxon>Embryophyta</taxon>
        <taxon>Tracheophyta</taxon>
        <taxon>Spermatophyta</taxon>
        <taxon>Magnoliopsida</taxon>
        <taxon>Liliopsida</taxon>
        <taxon>Poales</taxon>
        <taxon>Poaceae</taxon>
        <taxon>PACMAD clade</taxon>
        <taxon>Panicoideae</taxon>
        <taxon>Andropogonodae</taxon>
        <taxon>Andropogoneae</taxon>
        <taxon>Saccharinae</taxon>
        <taxon>Miscanthus</taxon>
    </lineage>
</organism>
<feature type="domain" description="F-box" evidence="2">
    <location>
        <begin position="19"/>
        <end position="55"/>
    </location>
</feature>
<dbReference type="InterPro" id="IPR036047">
    <property type="entry name" value="F-box-like_dom_sf"/>
</dbReference>
<comment type="caution">
    <text evidence="3">The sequence shown here is derived from an EMBL/GenBank/DDBJ whole genome shotgun (WGS) entry which is preliminary data.</text>
</comment>
<feature type="region of interest" description="Disordered" evidence="1">
    <location>
        <begin position="1"/>
        <end position="20"/>
    </location>
</feature>
<dbReference type="Gene3D" id="1.20.1280.50">
    <property type="match status" value="1"/>
</dbReference>
<name>A0A811QGJ0_9POAL</name>
<evidence type="ECO:0000256" key="1">
    <source>
        <dbReference type="SAM" id="MobiDB-lite"/>
    </source>
</evidence>
<dbReference type="InterPro" id="IPR053197">
    <property type="entry name" value="F-box_SCFL_complex_component"/>
</dbReference>
<dbReference type="OrthoDB" id="692863at2759"/>
<evidence type="ECO:0000313" key="3">
    <source>
        <dbReference type="EMBL" id="CAD6256593.1"/>
    </source>
</evidence>
<dbReference type="SUPFAM" id="SSF81383">
    <property type="entry name" value="F-box domain"/>
    <property type="match status" value="1"/>
</dbReference>
<dbReference type="Gene3D" id="3.80.10.10">
    <property type="entry name" value="Ribonuclease Inhibitor"/>
    <property type="match status" value="1"/>
</dbReference>
<sequence length="460" mass="52148">MSQGSEAARSKRKTADGSTDRLSGLPEGLLLDLLSFLPSRDAVRTCVLARRWRNLWKEVPALRITPATTSGYCGASALNRFVNDLLFFRNRLPLHVAEFSSYGGDNFDEAVQYLELWIRYTLSCPVAKLSVTSHDKYQRWLLPKGLITSEHLTALQLTRVKTQDDLDFSSCVSLKHLKMTDCGIYCDRIMSPSLKRLMIAQCHFIGYEIGDCGDESCWGCQFYEDNYGNNNCILLHGLSSCTNLELTAATAPFIFRKDLTRCPVFSKLKTLLLNEWCITNNLGALICFLQHSPVLEKLIIQFEPPEIHERLVEIGGSYDLRKQSLVLKDLNVEVRCDDGDEWVHKVLDVLGSYGLSPEKFKIQRPAKLTRARFDDTWTSGRNEVVLCPFHAVKVRWFHLRLSQAACITFTLMALHKLGWVGIKEFQSAASEFRSEFQISDQLQMSTTLLLFGQLFSGSDS</sequence>
<proteinExistence type="predicted"/>
<dbReference type="InterPro" id="IPR001810">
    <property type="entry name" value="F-box_dom"/>
</dbReference>
<dbReference type="AlphaFoldDB" id="A0A811QGJ0"/>
<dbReference type="PROSITE" id="PS50181">
    <property type="entry name" value="FBOX"/>
    <property type="match status" value="1"/>
</dbReference>
<reference evidence="3" key="1">
    <citation type="submission" date="2020-10" db="EMBL/GenBank/DDBJ databases">
        <authorList>
            <person name="Han B."/>
            <person name="Lu T."/>
            <person name="Zhao Q."/>
            <person name="Huang X."/>
            <person name="Zhao Y."/>
        </authorList>
    </citation>
    <scope>NUCLEOTIDE SEQUENCE</scope>
</reference>
<dbReference type="PANTHER" id="PTHR34223">
    <property type="entry name" value="OS11G0201299 PROTEIN"/>
    <property type="match status" value="1"/>
</dbReference>
<keyword evidence="4" id="KW-1185">Reference proteome</keyword>
<accession>A0A811QGJ0</accession>
<evidence type="ECO:0000259" key="2">
    <source>
        <dbReference type="PROSITE" id="PS50181"/>
    </source>
</evidence>
<dbReference type="Proteomes" id="UP000604825">
    <property type="component" value="Unassembled WGS sequence"/>
</dbReference>
<protein>
    <recommendedName>
        <fullName evidence="2">F-box domain-containing protein</fullName>
    </recommendedName>
</protein>